<keyword evidence="2" id="KW-1185">Reference proteome</keyword>
<reference evidence="2" key="1">
    <citation type="journal article" date="2022" name="Nat. Commun.">
        <title>Chromosome evolution and the genetic basis of agronomically important traits in greater yam.</title>
        <authorList>
            <person name="Bredeson J.V."/>
            <person name="Lyons J.B."/>
            <person name="Oniyinde I.O."/>
            <person name="Okereke N.R."/>
            <person name="Kolade O."/>
            <person name="Nnabue I."/>
            <person name="Nwadili C.O."/>
            <person name="Hribova E."/>
            <person name="Parker M."/>
            <person name="Nwogha J."/>
            <person name="Shu S."/>
            <person name="Carlson J."/>
            <person name="Kariba R."/>
            <person name="Muthemba S."/>
            <person name="Knop K."/>
            <person name="Barton G.J."/>
            <person name="Sherwood A.V."/>
            <person name="Lopez-Montes A."/>
            <person name="Asiedu R."/>
            <person name="Jamnadass R."/>
            <person name="Muchugi A."/>
            <person name="Goodstein D."/>
            <person name="Egesi C.N."/>
            <person name="Featherston J."/>
            <person name="Asfaw A."/>
            <person name="Simpson G.G."/>
            <person name="Dolezel J."/>
            <person name="Hendre P.S."/>
            <person name="Van Deynze A."/>
            <person name="Kumar P.L."/>
            <person name="Obidiegwu J.E."/>
            <person name="Bhattacharjee R."/>
            <person name="Rokhsar D.S."/>
        </authorList>
    </citation>
    <scope>NUCLEOTIDE SEQUENCE [LARGE SCALE GENOMIC DNA]</scope>
    <source>
        <strain evidence="2">cv. TDa95/00328</strain>
    </source>
</reference>
<dbReference type="Proteomes" id="UP000827976">
    <property type="component" value="Chromosome 16"/>
</dbReference>
<evidence type="ECO:0000313" key="1">
    <source>
        <dbReference type="EMBL" id="KAH7660271.1"/>
    </source>
</evidence>
<sequence length="119" mass="13158">MAKKKVVLKLSMNGAKEQSKAMSIVVGFSGIISAKIEGENNDQIMFIGDGIDPVNIAKALRKKFCYVVVISVSLMVEDKKKELDTKTETIFTPPMHPCNYPCMELVCYDTPQDPPCSIL</sequence>
<name>A0ACB7UIT3_DIOAL</name>
<dbReference type="EMBL" id="CM037026">
    <property type="protein sequence ID" value="KAH7660271.1"/>
    <property type="molecule type" value="Genomic_DNA"/>
</dbReference>
<comment type="caution">
    <text evidence="1">The sequence shown here is derived from an EMBL/GenBank/DDBJ whole genome shotgun (WGS) entry which is preliminary data.</text>
</comment>
<proteinExistence type="predicted"/>
<accession>A0ACB7UIT3</accession>
<protein>
    <submittedName>
        <fullName evidence="1">Uncharacterized protein</fullName>
    </submittedName>
</protein>
<evidence type="ECO:0000313" key="2">
    <source>
        <dbReference type="Proteomes" id="UP000827976"/>
    </source>
</evidence>
<gene>
    <name evidence="1" type="ORF">IHE45_16G087900</name>
</gene>
<organism evidence="1 2">
    <name type="scientific">Dioscorea alata</name>
    <name type="common">Purple yam</name>
    <dbReference type="NCBI Taxonomy" id="55571"/>
    <lineage>
        <taxon>Eukaryota</taxon>
        <taxon>Viridiplantae</taxon>
        <taxon>Streptophyta</taxon>
        <taxon>Embryophyta</taxon>
        <taxon>Tracheophyta</taxon>
        <taxon>Spermatophyta</taxon>
        <taxon>Magnoliopsida</taxon>
        <taxon>Liliopsida</taxon>
        <taxon>Dioscoreales</taxon>
        <taxon>Dioscoreaceae</taxon>
        <taxon>Dioscorea</taxon>
    </lineage>
</organism>